<evidence type="ECO:0000256" key="3">
    <source>
        <dbReference type="ARBA" id="ARBA00022692"/>
    </source>
</evidence>
<dbReference type="RefSeq" id="WP_152195259.1">
    <property type="nucleotide sequence ID" value="NZ_VUKD01000003.1"/>
</dbReference>
<keyword evidence="4 6" id="KW-1133">Transmembrane helix</keyword>
<keyword evidence="3 6" id="KW-0812">Transmembrane</keyword>
<evidence type="ECO:0000259" key="7">
    <source>
        <dbReference type="Pfam" id="PF13396"/>
    </source>
</evidence>
<protein>
    <recommendedName>
        <fullName evidence="7">Cardiolipin synthase N-terminal domain-containing protein</fullName>
    </recommendedName>
</protein>
<keyword evidence="5 6" id="KW-0472">Membrane</keyword>
<evidence type="ECO:0000256" key="4">
    <source>
        <dbReference type="ARBA" id="ARBA00022989"/>
    </source>
</evidence>
<evidence type="ECO:0000256" key="5">
    <source>
        <dbReference type="ARBA" id="ARBA00023136"/>
    </source>
</evidence>
<feature type="domain" description="Cardiolipin synthase N-terminal" evidence="7">
    <location>
        <begin position="34"/>
        <end position="77"/>
    </location>
</feature>
<sequence>MPPTEVPSEGLAPAHDLLPGNELVWPVVAVIAVALAVVALVHVGRERQKLGPLAVLWVVIVVAAPVVGPLLYLFTRRRVRLVPLEAGPATTAPESP</sequence>
<gene>
    <name evidence="8" type="ORF">GB881_09295</name>
</gene>
<evidence type="ECO:0000256" key="6">
    <source>
        <dbReference type="SAM" id="Phobius"/>
    </source>
</evidence>
<reference evidence="8 9" key="1">
    <citation type="submission" date="2019-10" db="EMBL/GenBank/DDBJ databases">
        <title>Georgenia wutianyii sp. nov. and Georgenia yuyongxinii sp. nov. isolated from plateau pika (Ochotona curzoniae) in the Qinghai-Tibet plateau of China.</title>
        <authorList>
            <person name="Tian Z."/>
        </authorList>
    </citation>
    <scope>NUCLEOTIDE SEQUENCE [LARGE SCALE GENOMIC DNA]</scope>
    <source>
        <strain evidence="8 9">JCM 19765</strain>
    </source>
</reference>
<keyword evidence="2" id="KW-1003">Cell membrane</keyword>
<feature type="transmembrane region" description="Helical" evidence="6">
    <location>
        <begin position="23"/>
        <end position="41"/>
    </location>
</feature>
<accession>A0A6N7EL12</accession>
<name>A0A6N7EL12_9MICO</name>
<dbReference type="Pfam" id="PF13396">
    <property type="entry name" value="PLDc_N"/>
    <property type="match status" value="1"/>
</dbReference>
<feature type="transmembrane region" description="Helical" evidence="6">
    <location>
        <begin position="53"/>
        <end position="74"/>
    </location>
</feature>
<evidence type="ECO:0000313" key="9">
    <source>
        <dbReference type="Proteomes" id="UP000437709"/>
    </source>
</evidence>
<comment type="subcellular location">
    <subcellularLocation>
        <location evidence="1">Cell membrane</location>
        <topology evidence="1">Multi-pass membrane protein</topology>
    </subcellularLocation>
</comment>
<dbReference type="InterPro" id="IPR027379">
    <property type="entry name" value="CLS_N"/>
</dbReference>
<dbReference type="AlphaFoldDB" id="A0A6N7EL12"/>
<evidence type="ECO:0000313" key="8">
    <source>
        <dbReference type="EMBL" id="MPV37245.1"/>
    </source>
</evidence>
<organism evidence="8 9">
    <name type="scientific">Georgenia subflava</name>
    <dbReference type="NCBI Taxonomy" id="1622177"/>
    <lineage>
        <taxon>Bacteria</taxon>
        <taxon>Bacillati</taxon>
        <taxon>Actinomycetota</taxon>
        <taxon>Actinomycetes</taxon>
        <taxon>Micrococcales</taxon>
        <taxon>Bogoriellaceae</taxon>
        <taxon>Georgenia</taxon>
    </lineage>
</organism>
<keyword evidence="9" id="KW-1185">Reference proteome</keyword>
<dbReference type="Proteomes" id="UP000437709">
    <property type="component" value="Unassembled WGS sequence"/>
</dbReference>
<evidence type="ECO:0000256" key="2">
    <source>
        <dbReference type="ARBA" id="ARBA00022475"/>
    </source>
</evidence>
<comment type="caution">
    <text evidence="8">The sequence shown here is derived from an EMBL/GenBank/DDBJ whole genome shotgun (WGS) entry which is preliminary data.</text>
</comment>
<dbReference type="EMBL" id="WHPC01000030">
    <property type="protein sequence ID" value="MPV37245.1"/>
    <property type="molecule type" value="Genomic_DNA"/>
</dbReference>
<dbReference type="GO" id="GO:0005886">
    <property type="term" value="C:plasma membrane"/>
    <property type="evidence" value="ECO:0007669"/>
    <property type="project" value="UniProtKB-SubCell"/>
</dbReference>
<proteinExistence type="predicted"/>
<evidence type="ECO:0000256" key="1">
    <source>
        <dbReference type="ARBA" id="ARBA00004651"/>
    </source>
</evidence>